<dbReference type="Proteomes" id="UP000801492">
    <property type="component" value="Unassembled WGS sequence"/>
</dbReference>
<feature type="region of interest" description="Disordered" evidence="1">
    <location>
        <begin position="58"/>
        <end position="106"/>
    </location>
</feature>
<accession>A0A8K0CFD9</accession>
<reference evidence="2" key="1">
    <citation type="submission" date="2019-08" db="EMBL/GenBank/DDBJ databases">
        <title>The genome of the North American firefly Photinus pyralis.</title>
        <authorList>
            <consortium name="Photinus pyralis genome working group"/>
            <person name="Fallon T.R."/>
            <person name="Sander Lower S.E."/>
            <person name="Weng J.-K."/>
        </authorList>
    </citation>
    <scope>NUCLEOTIDE SEQUENCE</scope>
    <source>
        <strain evidence="2">TRF0915ILg1</strain>
        <tissue evidence="2">Whole body</tissue>
    </source>
</reference>
<name>A0A8K0CFD9_IGNLU</name>
<proteinExistence type="predicted"/>
<evidence type="ECO:0000313" key="3">
    <source>
        <dbReference type="Proteomes" id="UP000801492"/>
    </source>
</evidence>
<keyword evidence="3" id="KW-1185">Reference proteome</keyword>
<organism evidence="2 3">
    <name type="scientific">Ignelater luminosus</name>
    <name type="common">Cucubano</name>
    <name type="synonym">Pyrophorus luminosus</name>
    <dbReference type="NCBI Taxonomy" id="2038154"/>
    <lineage>
        <taxon>Eukaryota</taxon>
        <taxon>Metazoa</taxon>
        <taxon>Ecdysozoa</taxon>
        <taxon>Arthropoda</taxon>
        <taxon>Hexapoda</taxon>
        <taxon>Insecta</taxon>
        <taxon>Pterygota</taxon>
        <taxon>Neoptera</taxon>
        <taxon>Endopterygota</taxon>
        <taxon>Coleoptera</taxon>
        <taxon>Polyphaga</taxon>
        <taxon>Elateriformia</taxon>
        <taxon>Elateroidea</taxon>
        <taxon>Elateridae</taxon>
        <taxon>Agrypninae</taxon>
        <taxon>Pyrophorini</taxon>
        <taxon>Ignelater</taxon>
    </lineage>
</organism>
<dbReference type="AlphaFoldDB" id="A0A8K0CFD9"/>
<protein>
    <submittedName>
        <fullName evidence="2">Uncharacterized protein</fullName>
    </submittedName>
</protein>
<dbReference type="EMBL" id="VTPC01090206">
    <property type="protein sequence ID" value="KAF2884267.1"/>
    <property type="molecule type" value="Genomic_DNA"/>
</dbReference>
<sequence length="160" mass="17301">MDQPTVNYIRLEDWNPFEELMGQRGRAGAIKQIRRELPHLFSNMENCINAIYLATPAEPPPPQLPSGCDNTHGAPRAPKPEEEEEKQVPESAGGRLSRSIHGSLRGLTLTDPTTVGATGVSPLVGSVNTILCRGRATPTRSGILRALALALSHVCSQRES</sequence>
<gene>
    <name evidence="2" type="ORF">ILUMI_21919</name>
</gene>
<evidence type="ECO:0000313" key="2">
    <source>
        <dbReference type="EMBL" id="KAF2884267.1"/>
    </source>
</evidence>
<comment type="caution">
    <text evidence="2">The sequence shown here is derived from an EMBL/GenBank/DDBJ whole genome shotgun (WGS) entry which is preliminary data.</text>
</comment>
<evidence type="ECO:0000256" key="1">
    <source>
        <dbReference type="SAM" id="MobiDB-lite"/>
    </source>
</evidence>